<dbReference type="SUPFAM" id="SSF117892">
    <property type="entry name" value="Band 7/SPFH domain"/>
    <property type="match status" value="1"/>
</dbReference>
<feature type="domain" description="Band 7" evidence="6">
    <location>
        <begin position="59"/>
        <end position="233"/>
    </location>
</feature>
<reference evidence="7 8" key="2">
    <citation type="submission" date="2018-03" db="EMBL/GenBank/DDBJ databases">
        <authorList>
            <person name="Keele B.F."/>
        </authorList>
    </citation>
    <scope>NUCLEOTIDE SEQUENCE [LARGE SCALE GENOMIC DNA]</scope>
    <source>
        <strain evidence="7 8">CCALA 016</strain>
    </source>
</reference>
<evidence type="ECO:0000313" key="7">
    <source>
        <dbReference type="EMBL" id="PSF34552.1"/>
    </source>
</evidence>
<dbReference type="SMART" id="SM00244">
    <property type="entry name" value="PHB"/>
    <property type="match status" value="1"/>
</dbReference>
<dbReference type="EMBL" id="PXOH01000025">
    <property type="protein sequence ID" value="PSF34552.1"/>
    <property type="molecule type" value="Genomic_DNA"/>
</dbReference>
<keyword evidence="8" id="KW-1185">Reference proteome</keyword>
<proteinExistence type="inferred from homology"/>
<dbReference type="InterPro" id="IPR027705">
    <property type="entry name" value="Flotillin_fam"/>
</dbReference>
<evidence type="ECO:0000256" key="5">
    <source>
        <dbReference type="SAM" id="Phobius"/>
    </source>
</evidence>
<evidence type="ECO:0000256" key="1">
    <source>
        <dbReference type="ARBA" id="ARBA00004370"/>
    </source>
</evidence>
<evidence type="ECO:0000256" key="4">
    <source>
        <dbReference type="SAM" id="Coils"/>
    </source>
</evidence>
<dbReference type="GO" id="GO:0005886">
    <property type="term" value="C:plasma membrane"/>
    <property type="evidence" value="ECO:0007669"/>
    <property type="project" value="TreeGrafter"/>
</dbReference>
<dbReference type="RefSeq" id="WP_106458397.1">
    <property type="nucleotide sequence ID" value="NZ_PXOH01000025.1"/>
</dbReference>
<evidence type="ECO:0000256" key="3">
    <source>
        <dbReference type="ARBA" id="ARBA00023136"/>
    </source>
</evidence>
<dbReference type="GO" id="GO:0002020">
    <property type="term" value="F:protease binding"/>
    <property type="evidence" value="ECO:0007669"/>
    <property type="project" value="TreeGrafter"/>
</dbReference>
<dbReference type="Pfam" id="PF01145">
    <property type="entry name" value="Band_7"/>
    <property type="match status" value="1"/>
</dbReference>
<protein>
    <submittedName>
        <fullName evidence="7">Flotillin</fullName>
    </submittedName>
</protein>
<feature type="transmembrane region" description="Helical" evidence="5">
    <location>
        <begin position="38"/>
        <end position="57"/>
    </location>
</feature>
<dbReference type="AlphaFoldDB" id="A0A2T1LTU7"/>
<dbReference type="InterPro" id="IPR001107">
    <property type="entry name" value="Band_7"/>
</dbReference>
<sequence length="462" mass="51744">MTSKLTNLNQNQSLEQSITIQNYLQNEPLILHPQIVKAGSFPLALMIFLSILSVWFFKSFLCICHPNEVVILSGRKRKTKGGQDVGYRVITGGRAVRIPILETIKRMNVTTMPIRIEIRNSYAKGGTPLNIHAIANVKISSNPEIVGNAIERFLDRDRSEISRVARETLEGNLRGVVATLTPEQVNEDRLKFAESITSDVRRDLMKLGLEIDTMKIQNVSDDVGYLNSLSREQIALVIRDAEIAESDARNQAEQIEAQCEEQSEVAKTQDRIIVLEQENDLRKIKAQLEQQAKSEEEITLAAAKEKRAKLEQQLQAVRAELERLRLEAEQVLPADAQRQAKVLNAQGEAAILAENAKAEAIVNEILSQVWQKTGSEASEIFLIQQLETILEEAVKIPKNLYLNEIHVVDNGDGKSISSLIKVYPEIVNQFLNSVKQTLGVDVVGILTESKNSQTNNNHKNNF</sequence>
<dbReference type="PANTHER" id="PTHR13806">
    <property type="entry name" value="FLOTILLIN-RELATED"/>
    <property type="match status" value="1"/>
</dbReference>
<dbReference type="InterPro" id="IPR036013">
    <property type="entry name" value="Band_7/SPFH_dom_sf"/>
</dbReference>
<accession>A0A2T1LTU7</accession>
<comment type="caution">
    <text evidence="7">The sequence shown here is derived from an EMBL/GenBank/DDBJ whole genome shotgun (WGS) entry which is preliminary data.</text>
</comment>
<name>A0A2T1LTU7_9CHRO</name>
<organism evidence="7 8">
    <name type="scientific">Aphanothece hegewaldii CCALA 016</name>
    <dbReference type="NCBI Taxonomy" id="2107694"/>
    <lineage>
        <taxon>Bacteria</taxon>
        <taxon>Bacillati</taxon>
        <taxon>Cyanobacteriota</taxon>
        <taxon>Cyanophyceae</taxon>
        <taxon>Oscillatoriophycideae</taxon>
        <taxon>Chroococcales</taxon>
        <taxon>Aphanothecaceae</taxon>
        <taxon>Aphanothece</taxon>
    </lineage>
</organism>
<keyword evidence="5" id="KW-1133">Transmembrane helix</keyword>
<dbReference type="CDD" id="cd03399">
    <property type="entry name" value="SPFH_flotillin"/>
    <property type="match status" value="1"/>
</dbReference>
<comment type="subcellular location">
    <subcellularLocation>
        <location evidence="1">Membrane</location>
    </subcellularLocation>
</comment>
<dbReference type="OrthoDB" id="9786220at2"/>
<feature type="coiled-coil region" evidence="4">
    <location>
        <begin position="238"/>
        <end position="331"/>
    </location>
</feature>
<keyword evidence="3 5" id="KW-0472">Membrane</keyword>
<gene>
    <name evidence="7" type="ORF">C7H19_18470</name>
</gene>
<evidence type="ECO:0000259" key="6">
    <source>
        <dbReference type="SMART" id="SM00244"/>
    </source>
</evidence>
<reference evidence="7 8" key="1">
    <citation type="submission" date="2018-03" db="EMBL/GenBank/DDBJ databases">
        <title>The ancient ancestry and fast evolution of plastids.</title>
        <authorList>
            <person name="Moore K.R."/>
            <person name="Magnabosco C."/>
            <person name="Momper L."/>
            <person name="Gold D.A."/>
            <person name="Bosak T."/>
            <person name="Fournier G.P."/>
        </authorList>
    </citation>
    <scope>NUCLEOTIDE SEQUENCE [LARGE SCALE GENOMIC DNA]</scope>
    <source>
        <strain evidence="7 8">CCALA 016</strain>
    </source>
</reference>
<evidence type="ECO:0000313" key="8">
    <source>
        <dbReference type="Proteomes" id="UP000239001"/>
    </source>
</evidence>
<dbReference type="Proteomes" id="UP000239001">
    <property type="component" value="Unassembled WGS sequence"/>
</dbReference>
<comment type="similarity">
    <text evidence="2">Belongs to the band 7/mec-2 family. Flotillin subfamily.</text>
</comment>
<keyword evidence="4" id="KW-0175">Coiled coil</keyword>
<dbReference type="GO" id="GO:0072659">
    <property type="term" value="P:protein localization to plasma membrane"/>
    <property type="evidence" value="ECO:0007669"/>
    <property type="project" value="TreeGrafter"/>
</dbReference>
<dbReference type="Gene3D" id="3.30.479.30">
    <property type="entry name" value="Band 7 domain"/>
    <property type="match status" value="1"/>
</dbReference>
<dbReference type="PANTHER" id="PTHR13806:SF46">
    <property type="entry name" value="FLOTILLIN-1-RELATED"/>
    <property type="match status" value="1"/>
</dbReference>
<evidence type="ECO:0000256" key="2">
    <source>
        <dbReference type="ARBA" id="ARBA00007161"/>
    </source>
</evidence>
<keyword evidence="5" id="KW-0812">Transmembrane</keyword>